<name>A0ABW2H1E9_9ACTN</name>
<evidence type="ECO:0000256" key="1">
    <source>
        <dbReference type="ARBA" id="ARBA00038115"/>
    </source>
</evidence>
<protein>
    <submittedName>
        <fullName evidence="3">Alpha/beta hydrolase family protein</fullName>
        <ecNumber evidence="3">3.4.-.-</ecNumber>
    </submittedName>
</protein>
<dbReference type="Gene3D" id="3.40.50.1820">
    <property type="entry name" value="alpha/beta hydrolase"/>
    <property type="match status" value="1"/>
</dbReference>
<feature type="domain" description="AB hydrolase-1" evidence="2">
    <location>
        <begin position="19"/>
        <end position="231"/>
    </location>
</feature>
<reference evidence="4" key="1">
    <citation type="journal article" date="2019" name="Int. J. Syst. Evol. Microbiol.">
        <title>The Global Catalogue of Microorganisms (GCM) 10K type strain sequencing project: providing services to taxonomists for standard genome sequencing and annotation.</title>
        <authorList>
            <consortium name="The Broad Institute Genomics Platform"/>
            <consortium name="The Broad Institute Genome Sequencing Center for Infectious Disease"/>
            <person name="Wu L."/>
            <person name="Ma J."/>
        </authorList>
    </citation>
    <scope>NUCLEOTIDE SEQUENCE [LARGE SCALE GENOMIC DNA]</scope>
    <source>
        <strain evidence="4">CGMCC 1.9106</strain>
    </source>
</reference>
<dbReference type="InterPro" id="IPR050261">
    <property type="entry name" value="FrsA_esterase"/>
</dbReference>
<gene>
    <name evidence="3" type="ORF">ACFQO7_21525</name>
</gene>
<evidence type="ECO:0000313" key="4">
    <source>
        <dbReference type="Proteomes" id="UP001596392"/>
    </source>
</evidence>
<dbReference type="InterPro" id="IPR029058">
    <property type="entry name" value="AB_hydrolase_fold"/>
</dbReference>
<proteinExistence type="inferred from homology"/>
<dbReference type="Proteomes" id="UP001596392">
    <property type="component" value="Unassembled WGS sequence"/>
</dbReference>
<keyword evidence="4" id="KW-1185">Reference proteome</keyword>
<accession>A0ABW2H1E9</accession>
<comment type="caution">
    <text evidence="3">The sequence shown here is derived from an EMBL/GenBank/DDBJ whole genome shotgun (WGS) entry which is preliminary data.</text>
</comment>
<dbReference type="GO" id="GO:0016787">
    <property type="term" value="F:hydrolase activity"/>
    <property type="evidence" value="ECO:0007669"/>
    <property type="project" value="UniProtKB-KW"/>
</dbReference>
<evidence type="ECO:0000259" key="2">
    <source>
        <dbReference type="Pfam" id="PF12697"/>
    </source>
</evidence>
<dbReference type="RefSeq" id="WP_376808025.1">
    <property type="nucleotide sequence ID" value="NZ_JBHTAC010000022.1"/>
</dbReference>
<evidence type="ECO:0000313" key="3">
    <source>
        <dbReference type="EMBL" id="MFC7245064.1"/>
    </source>
</evidence>
<dbReference type="EC" id="3.4.-.-" evidence="3"/>
<keyword evidence="3" id="KW-0378">Hydrolase</keyword>
<dbReference type="InterPro" id="IPR000073">
    <property type="entry name" value="AB_hydrolase_1"/>
</dbReference>
<dbReference type="EMBL" id="JBHTAC010000022">
    <property type="protein sequence ID" value="MFC7245064.1"/>
    <property type="molecule type" value="Genomic_DNA"/>
</dbReference>
<organism evidence="3 4">
    <name type="scientific">Catellatospora aurea</name>
    <dbReference type="NCBI Taxonomy" id="1337874"/>
    <lineage>
        <taxon>Bacteria</taxon>
        <taxon>Bacillati</taxon>
        <taxon>Actinomycetota</taxon>
        <taxon>Actinomycetes</taxon>
        <taxon>Micromonosporales</taxon>
        <taxon>Micromonosporaceae</taxon>
        <taxon>Catellatospora</taxon>
    </lineage>
</organism>
<dbReference type="PANTHER" id="PTHR22946">
    <property type="entry name" value="DIENELACTONE HYDROLASE DOMAIN-CONTAINING PROTEIN-RELATED"/>
    <property type="match status" value="1"/>
</dbReference>
<comment type="similarity">
    <text evidence="1">Belongs to the AB hydrolase superfamily. FUS2 hydrolase family.</text>
</comment>
<dbReference type="PANTHER" id="PTHR22946:SF12">
    <property type="entry name" value="CONIDIAL PIGMENT BIOSYNTHESIS PROTEIN AYG1 (AFU_ORTHOLOGUE AFUA_2G17550)"/>
    <property type="match status" value="1"/>
</dbReference>
<sequence>MRPLLVAVDGYDGNVHEMYWSHAVPALRRGYHCLLVDGPGQGGALIEQQLRMRPDWEVVLRAVVDAALAQPEVDGDRVAVMGWSFGGWLAPRAASGEPRVAALIADPGQWDQAETVRAMLPPPVRDRYPDVDPAELEPMMQDAVRSNPVARWKLVQRGMWVHGAPTLGAYVVDLGRRYRLSDIVGSIECPTLVAAADGDPLAAGAEALHEALTCPKAMARFTAADGAAGHCEGWNRSRFDQVVFDWLDETLQHGRSRVSP</sequence>
<dbReference type="Pfam" id="PF12697">
    <property type="entry name" value="Abhydrolase_6"/>
    <property type="match status" value="1"/>
</dbReference>
<dbReference type="SUPFAM" id="SSF53474">
    <property type="entry name" value="alpha/beta-Hydrolases"/>
    <property type="match status" value="1"/>
</dbReference>